<keyword evidence="4" id="KW-0378">Hydrolase</keyword>
<dbReference type="GO" id="GO:0005975">
    <property type="term" value="P:carbohydrate metabolic process"/>
    <property type="evidence" value="ECO:0007669"/>
    <property type="project" value="InterPro"/>
</dbReference>
<dbReference type="Proteomes" id="UP000241848">
    <property type="component" value="Unassembled WGS sequence"/>
</dbReference>
<dbReference type="InterPro" id="IPR036156">
    <property type="entry name" value="Beta-gal/glucu_dom_sf"/>
</dbReference>
<dbReference type="Gene3D" id="2.60.40.10">
    <property type="entry name" value="Immunoglobulins"/>
    <property type="match status" value="1"/>
</dbReference>
<evidence type="ECO:0000256" key="2">
    <source>
        <dbReference type="ARBA" id="ARBA00007401"/>
    </source>
</evidence>
<evidence type="ECO:0000259" key="7">
    <source>
        <dbReference type="Pfam" id="PF22666"/>
    </source>
</evidence>
<dbReference type="GO" id="GO:0006516">
    <property type="term" value="P:glycoprotein catabolic process"/>
    <property type="evidence" value="ECO:0007669"/>
    <property type="project" value="TreeGrafter"/>
</dbReference>
<comment type="catalytic activity">
    <reaction evidence="1">
        <text>Hydrolysis of terminal, non-reducing beta-D-mannose residues in beta-D-mannosides.</text>
        <dbReference type="EC" id="3.2.1.25"/>
    </reaction>
</comment>
<evidence type="ECO:0000256" key="1">
    <source>
        <dbReference type="ARBA" id="ARBA00000829"/>
    </source>
</evidence>
<protein>
    <recommendedName>
        <fullName evidence="3">beta-mannosidase</fullName>
        <ecNumber evidence="3">3.2.1.25</ecNumber>
    </recommendedName>
</protein>
<feature type="domain" description="Glycoside hydrolase family 2 immunoglobulin-like beta-sandwich" evidence="6">
    <location>
        <begin position="233"/>
        <end position="312"/>
    </location>
</feature>
<keyword evidence="5" id="KW-0326">Glycosidase</keyword>
<evidence type="ECO:0000259" key="6">
    <source>
        <dbReference type="Pfam" id="PF00703"/>
    </source>
</evidence>
<dbReference type="InterPro" id="IPR017853">
    <property type="entry name" value="GH"/>
</dbReference>
<dbReference type="InterPro" id="IPR006102">
    <property type="entry name" value="Ig-like_GH2"/>
</dbReference>
<dbReference type="SUPFAM" id="SSF49303">
    <property type="entry name" value="beta-Galactosidase/glucuronidase domain"/>
    <property type="match status" value="1"/>
</dbReference>
<dbReference type="AlphaFoldDB" id="A0A2T2WKE4"/>
<dbReference type="InterPro" id="IPR013783">
    <property type="entry name" value="Ig-like_fold"/>
</dbReference>
<dbReference type="Gene3D" id="2.60.120.260">
    <property type="entry name" value="Galactose-binding domain-like"/>
    <property type="match status" value="1"/>
</dbReference>
<dbReference type="InterPro" id="IPR050887">
    <property type="entry name" value="Beta-mannosidase_GH2"/>
</dbReference>
<gene>
    <name evidence="8" type="ORF">C7B45_05765</name>
</gene>
<evidence type="ECO:0000256" key="3">
    <source>
        <dbReference type="ARBA" id="ARBA00012754"/>
    </source>
</evidence>
<dbReference type="EMBL" id="PXYV01000013">
    <property type="protein sequence ID" value="PSR22702.1"/>
    <property type="molecule type" value="Genomic_DNA"/>
</dbReference>
<dbReference type="EC" id="3.2.1.25" evidence="3"/>
<comment type="caution">
    <text evidence="8">The sequence shown here is derived from an EMBL/GenBank/DDBJ whole genome shotgun (WGS) entry which is preliminary data.</text>
</comment>
<proteinExistence type="inferred from homology"/>
<evidence type="ECO:0000256" key="4">
    <source>
        <dbReference type="ARBA" id="ARBA00022801"/>
    </source>
</evidence>
<reference evidence="8 9" key="1">
    <citation type="journal article" date="2014" name="BMC Genomics">
        <title>Comparison of environmental and isolate Sulfobacillus genomes reveals diverse carbon, sulfur, nitrogen, and hydrogen metabolisms.</title>
        <authorList>
            <person name="Justice N.B."/>
            <person name="Norman A."/>
            <person name="Brown C.T."/>
            <person name="Singh A."/>
            <person name="Thomas B.C."/>
            <person name="Banfield J.F."/>
        </authorList>
    </citation>
    <scope>NUCLEOTIDE SEQUENCE [LARGE SCALE GENOMIC DNA]</scope>
    <source>
        <strain evidence="8">AMDSBA3</strain>
    </source>
</reference>
<name>A0A2T2WKE4_9FIRM</name>
<dbReference type="GO" id="GO:0004567">
    <property type="term" value="F:beta-mannosidase activity"/>
    <property type="evidence" value="ECO:0007669"/>
    <property type="project" value="UniProtKB-EC"/>
</dbReference>
<dbReference type="InterPro" id="IPR054593">
    <property type="entry name" value="Beta-mannosidase-like_N2"/>
</dbReference>
<comment type="similarity">
    <text evidence="2">Belongs to the glycosyl hydrolase 2 family.</text>
</comment>
<feature type="domain" description="Beta-mannosidase-like galactose-binding" evidence="7">
    <location>
        <begin position="33"/>
        <end position="192"/>
    </location>
</feature>
<dbReference type="Pfam" id="PF00703">
    <property type="entry name" value="Glyco_hydro_2"/>
    <property type="match status" value="1"/>
</dbReference>
<evidence type="ECO:0000313" key="8">
    <source>
        <dbReference type="EMBL" id="PSR22702.1"/>
    </source>
</evidence>
<evidence type="ECO:0000313" key="9">
    <source>
        <dbReference type="Proteomes" id="UP000241848"/>
    </source>
</evidence>
<dbReference type="PANTHER" id="PTHR43730">
    <property type="entry name" value="BETA-MANNOSIDASE"/>
    <property type="match status" value="1"/>
</dbReference>
<dbReference type="InterPro" id="IPR008979">
    <property type="entry name" value="Galactose-bd-like_sf"/>
</dbReference>
<organism evidence="8 9">
    <name type="scientific">Sulfobacillus acidophilus</name>
    <dbReference type="NCBI Taxonomy" id="53633"/>
    <lineage>
        <taxon>Bacteria</taxon>
        <taxon>Bacillati</taxon>
        <taxon>Bacillota</taxon>
        <taxon>Clostridia</taxon>
        <taxon>Eubacteriales</taxon>
        <taxon>Clostridiales Family XVII. Incertae Sedis</taxon>
        <taxon>Sulfobacillus</taxon>
    </lineage>
</organism>
<dbReference type="SUPFAM" id="SSF49785">
    <property type="entry name" value="Galactose-binding domain-like"/>
    <property type="match status" value="1"/>
</dbReference>
<accession>A0A2T2WKE4</accession>
<sequence>MRVPLDGEWLLYFAPVIEDVDRPEELESSRLSQISAEVPGNVELDLSKAGVLPHDLYHGANILKVRQFEDFAWWYVRDFILSHDEVSFSPKWLVRFEGVDTIAEYWLNGQCLGHSSNALIDHEFDVTPLLITGANRIAVHLRPCREFSWNQRIAPLWSGGQVGTEESHWVRKAPHTYGWDIMPRAVSAGLWRSVWLESVPKYRIRHIYVATRAITSAEAFILLTYALDVPYPLRPNSEELAIRISIQSPDGVEVVRLVRQVTFPSGMMSLAIPHPQLWWPVGFGDPILYQWKAELVNRGLVFDERHGNLGIRTAKVVYADPATDTGGDFGIVINDVSIPVRGANWGPIDAFHSRDSQGYTDRLQTLRDIGCNLVRIWGGGVYPDTILYDFCDTNGIMVWQDFAMACALYPQSSVFEEMMRLEVEAVTQRLANHPSLILWCGDNEVDEYAWKIGIPPSVNRLTREVIPSFLRQNDPYRPFVPSSPYISQRIEERGTLEETPEQHLWGPRDYFKSNFYTTYRGAFVSEIGFMGLTFLSSMERFLSADALWPPTNDEWLVHATDPTVDRTSMYWTRAQKTFDRVREYFSPLPDRQNDVILASQIVQAEGYKFAIEWARQSRKRGIVWWSLFDGWPQPTSDAVLDYYLQKKLAYYYIARSQRVVLALAGEPVNGKSEYPIWMSNQGGIEWNGIVEIVDGDSDNADTPIWRGEVRAPAGELCGVTTVPVKAAPHLMILRWFSPTKEAGACTNHYITDHPPIDLLRYRAWLPRILGEGDYREFMAAWSRALSTQ</sequence>
<dbReference type="Gene3D" id="3.20.20.80">
    <property type="entry name" value="Glycosidases"/>
    <property type="match status" value="1"/>
</dbReference>
<dbReference type="Pfam" id="PF22666">
    <property type="entry name" value="Glyco_hydro_2_N2"/>
    <property type="match status" value="1"/>
</dbReference>
<dbReference type="SUPFAM" id="SSF51445">
    <property type="entry name" value="(Trans)glycosidases"/>
    <property type="match status" value="1"/>
</dbReference>
<evidence type="ECO:0000256" key="5">
    <source>
        <dbReference type="ARBA" id="ARBA00023295"/>
    </source>
</evidence>
<dbReference type="PANTHER" id="PTHR43730:SF1">
    <property type="entry name" value="BETA-MANNOSIDASE"/>
    <property type="match status" value="1"/>
</dbReference>